<accession>A0A9P3PWA9</accession>
<protein>
    <recommendedName>
        <fullName evidence="4">Protein kinase domain-containing protein</fullName>
    </recommendedName>
</protein>
<gene>
    <name evidence="2" type="ORF">LshimejAT787_1300910</name>
</gene>
<feature type="region of interest" description="Disordered" evidence="1">
    <location>
        <begin position="26"/>
        <end position="55"/>
    </location>
</feature>
<dbReference type="SUPFAM" id="SSF56112">
    <property type="entry name" value="Protein kinase-like (PK-like)"/>
    <property type="match status" value="1"/>
</dbReference>
<organism evidence="2 3">
    <name type="scientific">Lyophyllum shimeji</name>
    <name type="common">Hon-shimeji</name>
    <name type="synonym">Tricholoma shimeji</name>
    <dbReference type="NCBI Taxonomy" id="47721"/>
    <lineage>
        <taxon>Eukaryota</taxon>
        <taxon>Fungi</taxon>
        <taxon>Dikarya</taxon>
        <taxon>Basidiomycota</taxon>
        <taxon>Agaricomycotina</taxon>
        <taxon>Agaricomycetes</taxon>
        <taxon>Agaricomycetidae</taxon>
        <taxon>Agaricales</taxon>
        <taxon>Tricholomatineae</taxon>
        <taxon>Lyophyllaceae</taxon>
        <taxon>Lyophyllum</taxon>
    </lineage>
</organism>
<evidence type="ECO:0000256" key="1">
    <source>
        <dbReference type="SAM" id="MobiDB-lite"/>
    </source>
</evidence>
<comment type="caution">
    <text evidence="2">The sequence shown here is derived from an EMBL/GenBank/DDBJ whole genome shotgun (WGS) entry which is preliminary data.</text>
</comment>
<feature type="region of interest" description="Disordered" evidence="1">
    <location>
        <begin position="316"/>
        <end position="336"/>
    </location>
</feature>
<dbReference type="Gene3D" id="1.10.510.10">
    <property type="entry name" value="Transferase(Phosphotransferase) domain 1"/>
    <property type="match status" value="1"/>
</dbReference>
<proteinExistence type="predicted"/>
<dbReference type="Proteomes" id="UP001063166">
    <property type="component" value="Unassembled WGS sequence"/>
</dbReference>
<feature type="compositionally biased region" description="Polar residues" evidence="1">
    <location>
        <begin position="316"/>
        <end position="327"/>
    </location>
</feature>
<name>A0A9P3PWA9_LYOSH</name>
<keyword evidence="3" id="KW-1185">Reference proteome</keyword>
<sequence length="726" mass="81472">MPRSLVKRRDDDRSFTPIVTFNALKGAGASPGAAVPSQPVAPTTTDNTSQASRPRTDLDHLEEFFRYCLPPLVPHKTHKPSTSTRAPAPFDQHLDERLQLKRVVYLPSLTTDLEEVVDDALKCYLEKHGALPPVSGGGSLFPDHKARHRALVRSRFHRITCEPSLQSTYEGTILNPCSIVASTLELHLPHWCNGHLEYFSSPETNEAIGDGFLKLVEEQSPLEQPVPPLSGEYSYIMSDFPVLAVLEFKSLYSGSDAVFQAVVAHAELDEFPWVTCSREDLCLYKCRQSSTNRVPDAPIVEWAPMGFDAEEPVCKSIQSPRTHTTPPRSGPHSHSNMKHATWMIQQVWAELVVNDATLACLTSGTRSIVMERCRAEGTLSISEIFHSKDVGHAKVMTGFFIASLRDARQRAAQLRFARRNLAEPVTWRRPSALDPWGGKSSKEVQGTILHEAFTRNWLVMNPMPHNRGAKEPCYPFVANSPYFRISSSILSRAEPVIAPKFGPFFRIHPHPRISTSKATIRVMGRQFTGLPTFSKSVYAKSAGEKRASERLWHESRIYSYLERENVIHIPRVFGFFRHANLEGITDPLPFVTLVLEHAGTSVADNKLVITAELIEECREALRQIHDANICHGSISLHRILVRDPQFLQRTLADGEAGLPRVSVVGFGSAYWSNNDEQKKSELLELVQALQEPYKKRRLEEDSVEDKRHQLETILRDASAEGDEHAT</sequence>
<evidence type="ECO:0000313" key="2">
    <source>
        <dbReference type="EMBL" id="GLB43190.1"/>
    </source>
</evidence>
<evidence type="ECO:0000313" key="3">
    <source>
        <dbReference type="Proteomes" id="UP001063166"/>
    </source>
</evidence>
<feature type="compositionally biased region" description="Polar residues" evidence="1">
    <location>
        <begin position="43"/>
        <end position="53"/>
    </location>
</feature>
<reference evidence="2" key="1">
    <citation type="submission" date="2022-07" db="EMBL/GenBank/DDBJ databases">
        <title>The genome of Lyophyllum shimeji provides insight into the initial evolution of ectomycorrhizal fungal genome.</title>
        <authorList>
            <person name="Kobayashi Y."/>
            <person name="Shibata T."/>
            <person name="Hirakawa H."/>
            <person name="Shigenobu S."/>
            <person name="Nishiyama T."/>
            <person name="Yamada A."/>
            <person name="Hasebe M."/>
            <person name="Kawaguchi M."/>
        </authorList>
    </citation>
    <scope>NUCLEOTIDE SEQUENCE</scope>
    <source>
        <strain evidence="2">AT787</strain>
    </source>
</reference>
<dbReference type="EMBL" id="BRPK01000013">
    <property type="protein sequence ID" value="GLB43190.1"/>
    <property type="molecule type" value="Genomic_DNA"/>
</dbReference>
<dbReference type="AlphaFoldDB" id="A0A9P3PWA9"/>
<dbReference type="OrthoDB" id="2931579at2759"/>
<feature type="compositionally biased region" description="Low complexity" evidence="1">
    <location>
        <begin position="26"/>
        <end position="42"/>
    </location>
</feature>
<dbReference type="InterPro" id="IPR011009">
    <property type="entry name" value="Kinase-like_dom_sf"/>
</dbReference>
<evidence type="ECO:0008006" key="4">
    <source>
        <dbReference type="Google" id="ProtNLM"/>
    </source>
</evidence>